<evidence type="ECO:0000313" key="2">
    <source>
        <dbReference type="Proteomes" id="UP000664132"/>
    </source>
</evidence>
<evidence type="ECO:0000313" key="1">
    <source>
        <dbReference type="EMBL" id="KAG4414102.1"/>
    </source>
</evidence>
<dbReference type="EMBL" id="JAFJYH010000281">
    <property type="protein sequence ID" value="KAG4414102.1"/>
    <property type="molecule type" value="Genomic_DNA"/>
</dbReference>
<dbReference type="OrthoDB" id="4354287at2759"/>
<name>A0A8H7W3S2_9HELO</name>
<gene>
    <name evidence="1" type="ORF">IFR04_012754</name>
</gene>
<sequence length="422" mass="45432">MSRICFVFGEGGSFFYDGPLSWERLNMPQEIEDVFNGLHTVIDLYQLALGSRGAYYISFIRNDGNVKYVDDVVHANLPPNLLAFLGPTTKDHYSPLLETTIKFPSIAHSIPDIEVWLGPNNSYFVQNVRTSSWQHDGLPSALVDMMKLYNTNSTRTNPIRLLTLGYGGSYFAAWNDGKFAYDLVGCSKVLDEMLDRLLEAESSGSRSHGVTEIEVRVCRLRAKTTSPDREFHNQYISISPFHPNRWILFFKDGTYFCSLPSTWHVLCAPISATNSAFMKKQYPDAEPLPSSTRREIVSQLIQFVTEHILTAILTSPSTVPATTGDPNASSTGYVPETGASESMFYSNVTDTGDLDFGMGESVVAAHGLAGVTDVGASATSASNPDGGSGVAHFSGGDDGGGGGVAYTGGDGGGGGAIGGFGF</sequence>
<proteinExistence type="predicted"/>
<organism evidence="1 2">
    <name type="scientific">Cadophora malorum</name>
    <dbReference type="NCBI Taxonomy" id="108018"/>
    <lineage>
        <taxon>Eukaryota</taxon>
        <taxon>Fungi</taxon>
        <taxon>Dikarya</taxon>
        <taxon>Ascomycota</taxon>
        <taxon>Pezizomycotina</taxon>
        <taxon>Leotiomycetes</taxon>
        <taxon>Helotiales</taxon>
        <taxon>Ploettnerulaceae</taxon>
        <taxon>Cadophora</taxon>
    </lineage>
</organism>
<comment type="caution">
    <text evidence="1">The sequence shown here is derived from an EMBL/GenBank/DDBJ whole genome shotgun (WGS) entry which is preliminary data.</text>
</comment>
<dbReference type="Proteomes" id="UP000664132">
    <property type="component" value="Unassembled WGS sequence"/>
</dbReference>
<accession>A0A8H7W3S2</accession>
<protein>
    <submittedName>
        <fullName evidence="1">Uncharacterized protein</fullName>
    </submittedName>
</protein>
<dbReference type="AlphaFoldDB" id="A0A8H7W3S2"/>
<reference evidence="1" key="1">
    <citation type="submission" date="2021-02" db="EMBL/GenBank/DDBJ databases">
        <title>Genome sequence Cadophora malorum strain M34.</title>
        <authorList>
            <person name="Stefanovic E."/>
            <person name="Vu D."/>
            <person name="Scully C."/>
            <person name="Dijksterhuis J."/>
            <person name="Roader J."/>
            <person name="Houbraken J."/>
        </authorList>
    </citation>
    <scope>NUCLEOTIDE SEQUENCE</scope>
    <source>
        <strain evidence="1">M34</strain>
    </source>
</reference>
<keyword evidence="2" id="KW-1185">Reference proteome</keyword>